<dbReference type="Gene3D" id="1.10.357.10">
    <property type="entry name" value="Tetracycline Repressor, domain 2"/>
    <property type="match status" value="1"/>
</dbReference>
<feature type="DNA-binding region" description="H-T-H motif" evidence="2">
    <location>
        <begin position="33"/>
        <end position="52"/>
    </location>
</feature>
<evidence type="ECO:0000256" key="1">
    <source>
        <dbReference type="ARBA" id="ARBA00023125"/>
    </source>
</evidence>
<keyword evidence="1 2" id="KW-0238">DNA-binding</keyword>
<evidence type="ECO:0000259" key="3">
    <source>
        <dbReference type="PROSITE" id="PS50977"/>
    </source>
</evidence>
<name>A0ABV0EJU5_9ENTE</name>
<dbReference type="InterPro" id="IPR001647">
    <property type="entry name" value="HTH_TetR"/>
</dbReference>
<dbReference type="EMBL" id="JAFREL020000001">
    <property type="protein sequence ID" value="MEO1768900.1"/>
    <property type="molecule type" value="Genomic_DNA"/>
</dbReference>
<accession>A0ABV0EJU5</accession>
<dbReference type="InterPro" id="IPR050624">
    <property type="entry name" value="HTH-type_Tx_Regulator"/>
</dbReference>
<feature type="domain" description="HTH tetR-type" evidence="3">
    <location>
        <begin position="10"/>
        <end position="70"/>
    </location>
</feature>
<dbReference type="InterPro" id="IPR009057">
    <property type="entry name" value="Homeodomain-like_sf"/>
</dbReference>
<dbReference type="RefSeq" id="WP_207700661.1">
    <property type="nucleotide sequence ID" value="NZ_JAFREL020000001.1"/>
</dbReference>
<gene>
    <name evidence="4" type="ORF">JZO67_000839</name>
</gene>
<reference evidence="4 5" key="1">
    <citation type="submission" date="2021-03" db="EMBL/GenBank/DDBJ databases">
        <authorList>
            <person name="Gilmore M.S."/>
            <person name="Schwartzman J."/>
            <person name="Van Tyne D."/>
            <person name="Martin M."/>
            <person name="Earl A.M."/>
            <person name="Manson A.L."/>
            <person name="Straub T."/>
            <person name="Salamzade R."/>
            <person name="Saavedra J."/>
            <person name="Lebreton F."/>
            <person name="Prichula J."/>
            <person name="Schaufler K."/>
            <person name="Gaca A."/>
            <person name="Sgardioli B."/>
            <person name="Wagenaar J."/>
            <person name="Strong T."/>
        </authorList>
    </citation>
    <scope>NUCLEOTIDE SEQUENCE [LARGE SCALE GENOMIC DNA]</scope>
    <source>
        <strain evidence="4 5">665A</strain>
    </source>
</reference>
<dbReference type="PANTHER" id="PTHR43479:SF11">
    <property type="entry name" value="ACREF_ENVCD OPERON REPRESSOR-RELATED"/>
    <property type="match status" value="1"/>
</dbReference>
<dbReference type="PANTHER" id="PTHR43479">
    <property type="entry name" value="ACREF/ENVCD OPERON REPRESSOR-RELATED"/>
    <property type="match status" value="1"/>
</dbReference>
<keyword evidence="5" id="KW-1185">Reference proteome</keyword>
<protein>
    <recommendedName>
        <fullName evidence="3">HTH tetR-type domain-containing protein</fullName>
    </recommendedName>
</protein>
<proteinExistence type="predicted"/>
<organism evidence="4 5">
    <name type="scientific">Candidatus Enterococcus ferrettii</name>
    <dbReference type="NCBI Taxonomy" id="2815324"/>
    <lineage>
        <taxon>Bacteria</taxon>
        <taxon>Bacillati</taxon>
        <taxon>Bacillota</taxon>
        <taxon>Bacilli</taxon>
        <taxon>Lactobacillales</taxon>
        <taxon>Enterococcaceae</taxon>
        <taxon>Enterococcus</taxon>
    </lineage>
</organism>
<comment type="caution">
    <text evidence="4">The sequence shown here is derived from an EMBL/GenBank/DDBJ whole genome shotgun (WGS) entry which is preliminary data.</text>
</comment>
<dbReference type="SUPFAM" id="SSF46689">
    <property type="entry name" value="Homeodomain-like"/>
    <property type="match status" value="1"/>
</dbReference>
<evidence type="ECO:0000313" key="5">
    <source>
        <dbReference type="Proteomes" id="UP000664357"/>
    </source>
</evidence>
<reference evidence="4 5" key="2">
    <citation type="submission" date="2024-02" db="EMBL/GenBank/DDBJ databases">
        <title>The Genome Sequence of Enterococcus sp. DIV0159.</title>
        <authorList>
            <person name="Earl A."/>
            <person name="Manson A."/>
            <person name="Gilmore M."/>
            <person name="Sanders J."/>
            <person name="Shea T."/>
            <person name="Howe W."/>
            <person name="Livny J."/>
            <person name="Cuomo C."/>
            <person name="Neafsey D."/>
            <person name="Birren B."/>
        </authorList>
    </citation>
    <scope>NUCLEOTIDE SEQUENCE [LARGE SCALE GENOMIC DNA]</scope>
    <source>
        <strain evidence="4 5">665A</strain>
    </source>
</reference>
<sequence>MKNKGNAKSDYSKNQILVSLIDNMRNQEFEKISIKEIVDQAEVSRKTFYRNFDSKIEVLVLEVDAIVAAYISRINEATNLSFETVVLLVFSTAEEHALFIELLVRNNLLYLLTDRLYEEILLIYEKKKAEIFEQFGEMTIANTLLFSFGGFEKYIKQWIKETPRKTPLQVQEDFKRIIELFIKSSEGA</sequence>
<dbReference type="Pfam" id="PF00440">
    <property type="entry name" value="TetR_N"/>
    <property type="match status" value="1"/>
</dbReference>
<dbReference type="Proteomes" id="UP000664357">
    <property type="component" value="Unassembled WGS sequence"/>
</dbReference>
<evidence type="ECO:0000256" key="2">
    <source>
        <dbReference type="PROSITE-ProRule" id="PRU00335"/>
    </source>
</evidence>
<evidence type="ECO:0000313" key="4">
    <source>
        <dbReference type="EMBL" id="MEO1768900.1"/>
    </source>
</evidence>
<dbReference type="PROSITE" id="PS50977">
    <property type="entry name" value="HTH_TETR_2"/>
    <property type="match status" value="1"/>
</dbReference>